<dbReference type="SUPFAM" id="SSF53448">
    <property type="entry name" value="Nucleotide-diphospho-sugar transferases"/>
    <property type="match status" value="1"/>
</dbReference>
<keyword evidence="4" id="KW-0812">Transmembrane</keyword>
<keyword evidence="6" id="KW-1185">Reference proteome</keyword>
<comment type="similarity">
    <text evidence="3">Belongs to the glycosyltransferase 8 family.</text>
</comment>
<dbReference type="OrthoDB" id="2014201at2759"/>
<protein>
    <recommendedName>
        <fullName evidence="3">Hexosyltransferase</fullName>
        <ecNumber evidence="3">2.4.1.-</ecNumber>
    </recommendedName>
</protein>
<dbReference type="Pfam" id="PF01501">
    <property type="entry name" value="Glyco_transf_8"/>
    <property type="match status" value="1"/>
</dbReference>
<evidence type="ECO:0000256" key="4">
    <source>
        <dbReference type="SAM" id="Phobius"/>
    </source>
</evidence>
<accession>A0A5J9W587</accession>
<keyword evidence="4" id="KW-0472">Membrane</keyword>
<dbReference type="Gene3D" id="3.90.550.10">
    <property type="entry name" value="Spore Coat Polysaccharide Biosynthesis Protein SpsA, Chain A"/>
    <property type="match status" value="1"/>
</dbReference>
<organism evidence="5 6">
    <name type="scientific">Eragrostis curvula</name>
    <name type="common">weeping love grass</name>
    <dbReference type="NCBI Taxonomy" id="38414"/>
    <lineage>
        <taxon>Eukaryota</taxon>
        <taxon>Viridiplantae</taxon>
        <taxon>Streptophyta</taxon>
        <taxon>Embryophyta</taxon>
        <taxon>Tracheophyta</taxon>
        <taxon>Spermatophyta</taxon>
        <taxon>Magnoliopsida</taxon>
        <taxon>Liliopsida</taxon>
        <taxon>Poales</taxon>
        <taxon>Poaceae</taxon>
        <taxon>PACMAD clade</taxon>
        <taxon>Chloridoideae</taxon>
        <taxon>Eragrostideae</taxon>
        <taxon>Eragrostidinae</taxon>
        <taxon>Eragrostis</taxon>
    </lineage>
</organism>
<dbReference type="PANTHER" id="PTHR11183">
    <property type="entry name" value="GLYCOGENIN SUBFAMILY MEMBER"/>
    <property type="match status" value="1"/>
</dbReference>
<gene>
    <name evidence="5" type="ORF">EJB05_09513</name>
</gene>
<keyword evidence="1" id="KW-0328">Glycosyltransferase</keyword>
<evidence type="ECO:0000256" key="2">
    <source>
        <dbReference type="ARBA" id="ARBA00023211"/>
    </source>
</evidence>
<evidence type="ECO:0000256" key="1">
    <source>
        <dbReference type="ARBA" id="ARBA00022676"/>
    </source>
</evidence>
<feature type="transmembrane region" description="Helical" evidence="4">
    <location>
        <begin position="194"/>
        <end position="211"/>
    </location>
</feature>
<evidence type="ECO:0000313" key="5">
    <source>
        <dbReference type="EMBL" id="TVU43077.1"/>
    </source>
</evidence>
<reference evidence="5 6" key="1">
    <citation type="journal article" date="2019" name="Sci. Rep.">
        <title>A high-quality genome of Eragrostis curvula grass provides insights into Poaceae evolution and supports new strategies to enhance forage quality.</title>
        <authorList>
            <person name="Carballo J."/>
            <person name="Santos B.A.C.M."/>
            <person name="Zappacosta D."/>
            <person name="Garbus I."/>
            <person name="Selva J.P."/>
            <person name="Gallo C.A."/>
            <person name="Diaz A."/>
            <person name="Albertini E."/>
            <person name="Caccamo M."/>
            <person name="Echenique V."/>
        </authorList>
    </citation>
    <scope>NUCLEOTIDE SEQUENCE [LARGE SCALE GENOMIC DNA]</scope>
    <source>
        <strain evidence="6">cv. Victoria</strain>
        <tissue evidence="5">Leaf</tissue>
    </source>
</reference>
<feature type="non-terminal residue" evidence="5">
    <location>
        <position position="1"/>
    </location>
</feature>
<dbReference type="InterPro" id="IPR050587">
    <property type="entry name" value="GNT1/Glycosyltrans_8"/>
</dbReference>
<dbReference type="Proteomes" id="UP000324897">
    <property type="component" value="Unassembled WGS sequence"/>
</dbReference>
<dbReference type="GO" id="GO:0016757">
    <property type="term" value="F:glycosyltransferase activity"/>
    <property type="evidence" value="ECO:0007669"/>
    <property type="project" value="UniProtKB-KW"/>
</dbReference>
<comment type="caution">
    <text evidence="5">The sequence shown here is derived from an EMBL/GenBank/DDBJ whole genome shotgun (WGS) entry which is preliminary data.</text>
</comment>
<evidence type="ECO:0000256" key="3">
    <source>
        <dbReference type="RuleBase" id="RU362027"/>
    </source>
</evidence>
<proteinExistence type="inferred from homology"/>
<dbReference type="AlphaFoldDB" id="A0A5J9W587"/>
<dbReference type="EC" id="2.4.1.-" evidence="3"/>
<evidence type="ECO:0000313" key="6">
    <source>
        <dbReference type="Proteomes" id="UP000324897"/>
    </source>
</evidence>
<dbReference type="EMBL" id="RWGY01000005">
    <property type="protein sequence ID" value="TVU43077.1"/>
    <property type="molecule type" value="Genomic_DNA"/>
</dbReference>
<sequence>LEGVVRLAESLRKVGAAYQLVVAVLPGMLQCHRDILVSKGCIVREVDPVYHPPGNQFAAMASHYSKLRVWEFVDYERMVYLDANIQVLGNIDELLDLEKGHFYAAKLDPPYLMFVHEPSAVTAKALLDALRVMPPTSFTEQSSWGEMLPQFGRWLTAKAAVFARQNPSAMATLAASSAAVGVINDSAANPAMCFGFYMAFIAAIATITISLRGI</sequence>
<keyword evidence="1" id="KW-0808">Transferase</keyword>
<dbReference type="InterPro" id="IPR002495">
    <property type="entry name" value="Glyco_trans_8"/>
</dbReference>
<dbReference type="InterPro" id="IPR029044">
    <property type="entry name" value="Nucleotide-diphossugar_trans"/>
</dbReference>
<name>A0A5J9W587_9POAL</name>
<keyword evidence="4" id="KW-1133">Transmembrane helix</keyword>
<keyword evidence="2" id="KW-0464">Manganese</keyword>